<gene>
    <name evidence="5" type="ORF">MtrunA17_Chr6g0467591</name>
</gene>
<feature type="transmembrane region" description="Helical" evidence="3">
    <location>
        <begin position="12"/>
        <end position="39"/>
    </location>
</feature>
<evidence type="ECO:0000256" key="1">
    <source>
        <dbReference type="ARBA" id="ARBA00004167"/>
    </source>
</evidence>
<evidence type="ECO:0000259" key="4">
    <source>
        <dbReference type="Pfam" id="PF13947"/>
    </source>
</evidence>
<dbReference type="PANTHER" id="PTHR33138:SF74">
    <property type="entry name" value="WALL-ASSOCIATED RECEPTOR KINASE, GALACTURONAN-BINDING DOMAIN-CONTAINING PROTEIN-RELATED"/>
    <property type="match status" value="1"/>
</dbReference>
<proteinExistence type="predicted"/>
<keyword evidence="3" id="KW-1133">Transmembrane helix</keyword>
<comment type="subcellular location">
    <subcellularLocation>
        <location evidence="1">Membrane</location>
        <topology evidence="1">Single-pass membrane protein</topology>
    </subcellularLocation>
</comment>
<sequence length="101" mass="11562">MINRTASKSKLLFFFVLNIMINHIPIMLIITHISFFILVTTSNSQQPPQSFYNYSSCKDIKNSYNCGNISNISYPFWGQSRPLYCGARNPFYLNCGKSYGA</sequence>
<evidence type="ECO:0000313" key="5">
    <source>
        <dbReference type="EMBL" id="RHN51348.1"/>
    </source>
</evidence>
<organism evidence="5 6">
    <name type="scientific">Medicago truncatula</name>
    <name type="common">Barrel medic</name>
    <name type="synonym">Medicago tribuloides</name>
    <dbReference type="NCBI Taxonomy" id="3880"/>
    <lineage>
        <taxon>Eukaryota</taxon>
        <taxon>Viridiplantae</taxon>
        <taxon>Streptophyta</taxon>
        <taxon>Embryophyta</taxon>
        <taxon>Tracheophyta</taxon>
        <taxon>Spermatophyta</taxon>
        <taxon>Magnoliopsida</taxon>
        <taxon>eudicotyledons</taxon>
        <taxon>Gunneridae</taxon>
        <taxon>Pentapetalae</taxon>
        <taxon>rosids</taxon>
        <taxon>fabids</taxon>
        <taxon>Fabales</taxon>
        <taxon>Fabaceae</taxon>
        <taxon>Papilionoideae</taxon>
        <taxon>50 kb inversion clade</taxon>
        <taxon>NPAAA clade</taxon>
        <taxon>Hologalegina</taxon>
        <taxon>IRL clade</taxon>
        <taxon>Trifolieae</taxon>
        <taxon>Medicago</taxon>
    </lineage>
</organism>
<keyword evidence="2" id="KW-0732">Signal</keyword>
<comment type="caution">
    <text evidence="5">The sequence shown here is derived from an EMBL/GenBank/DDBJ whole genome shotgun (WGS) entry which is preliminary data.</text>
</comment>
<dbReference type="GO" id="GO:0016020">
    <property type="term" value="C:membrane"/>
    <property type="evidence" value="ECO:0007669"/>
    <property type="project" value="UniProtKB-SubCell"/>
</dbReference>
<dbReference type="AlphaFoldDB" id="A0A396HFG4"/>
<dbReference type="Proteomes" id="UP000265566">
    <property type="component" value="Chromosome 6"/>
</dbReference>
<keyword evidence="3" id="KW-0812">Transmembrane</keyword>
<dbReference type="Pfam" id="PF13947">
    <property type="entry name" value="GUB_WAK_bind"/>
    <property type="match status" value="1"/>
</dbReference>
<reference evidence="6" key="1">
    <citation type="journal article" date="2018" name="Nat. Plants">
        <title>Whole-genome landscape of Medicago truncatula symbiotic genes.</title>
        <authorList>
            <person name="Pecrix Y."/>
            <person name="Staton S.E."/>
            <person name="Sallet E."/>
            <person name="Lelandais-Briere C."/>
            <person name="Moreau S."/>
            <person name="Carrere S."/>
            <person name="Blein T."/>
            <person name="Jardinaud M.F."/>
            <person name="Latrasse D."/>
            <person name="Zouine M."/>
            <person name="Zahm M."/>
            <person name="Kreplak J."/>
            <person name="Mayjonade B."/>
            <person name="Satge C."/>
            <person name="Perez M."/>
            <person name="Cauet S."/>
            <person name="Marande W."/>
            <person name="Chantry-Darmon C."/>
            <person name="Lopez-Roques C."/>
            <person name="Bouchez O."/>
            <person name="Berard A."/>
            <person name="Debelle F."/>
            <person name="Munos S."/>
            <person name="Bendahmane A."/>
            <person name="Berges H."/>
            <person name="Niebel A."/>
            <person name="Buitink J."/>
            <person name="Frugier F."/>
            <person name="Benhamed M."/>
            <person name="Crespi M."/>
            <person name="Gouzy J."/>
            <person name="Gamas P."/>
        </authorList>
    </citation>
    <scope>NUCLEOTIDE SEQUENCE [LARGE SCALE GENOMIC DNA]</scope>
    <source>
        <strain evidence="6">cv. Jemalong A17</strain>
    </source>
</reference>
<dbReference type="EMBL" id="PSQE01000006">
    <property type="protein sequence ID" value="RHN51348.1"/>
    <property type="molecule type" value="Genomic_DNA"/>
</dbReference>
<evidence type="ECO:0000256" key="2">
    <source>
        <dbReference type="ARBA" id="ARBA00022729"/>
    </source>
</evidence>
<evidence type="ECO:0000256" key="3">
    <source>
        <dbReference type="SAM" id="Phobius"/>
    </source>
</evidence>
<dbReference type="PANTHER" id="PTHR33138">
    <property type="entry name" value="OS01G0690200 PROTEIN"/>
    <property type="match status" value="1"/>
</dbReference>
<dbReference type="GO" id="GO:0030247">
    <property type="term" value="F:polysaccharide binding"/>
    <property type="evidence" value="ECO:0007669"/>
    <property type="project" value="InterPro"/>
</dbReference>
<feature type="domain" description="Wall-associated receptor kinase galacturonan-binding" evidence="4">
    <location>
        <begin position="63"/>
        <end position="96"/>
    </location>
</feature>
<keyword evidence="3" id="KW-0472">Membrane</keyword>
<evidence type="ECO:0000313" key="6">
    <source>
        <dbReference type="Proteomes" id="UP000265566"/>
    </source>
</evidence>
<protein>
    <recommendedName>
        <fullName evidence="4">Wall-associated receptor kinase galacturonan-binding domain-containing protein</fullName>
    </recommendedName>
</protein>
<name>A0A396HFG4_MEDTR</name>
<dbReference type="InterPro" id="IPR025287">
    <property type="entry name" value="WAK_GUB"/>
</dbReference>
<dbReference type="Gramene" id="rna35774">
    <property type="protein sequence ID" value="RHN51348.1"/>
    <property type="gene ID" value="gene35774"/>
</dbReference>
<accession>A0A396HFG4</accession>